<feature type="region of interest" description="Disordered" evidence="1">
    <location>
        <begin position="39"/>
        <end position="79"/>
    </location>
</feature>
<dbReference type="AlphaFoldDB" id="K1DTY4"/>
<dbReference type="Proteomes" id="UP000004474">
    <property type="component" value="Unassembled WGS sequence"/>
</dbReference>
<feature type="compositionally biased region" description="Low complexity" evidence="1">
    <location>
        <begin position="53"/>
        <end position="63"/>
    </location>
</feature>
<comment type="caution">
    <text evidence="2">The sequence shown here is derived from an EMBL/GenBank/DDBJ whole genome shotgun (WGS) entry which is preliminary data.</text>
</comment>
<gene>
    <name evidence="2" type="ORF">B277_16134</name>
</gene>
<evidence type="ECO:0000256" key="1">
    <source>
        <dbReference type="SAM" id="MobiDB-lite"/>
    </source>
</evidence>
<sequence length="79" mass="8805">MTTTPLDEVDDRILLRRHVAGDREAFGEVYRRGRDLGVTAEGVGPTEGRHEASWTASAASSRSPQTPTATAHMRSRWRR</sequence>
<accession>K1DTY4</accession>
<evidence type="ECO:0000313" key="2">
    <source>
        <dbReference type="EMBL" id="EKA59829.1"/>
    </source>
</evidence>
<dbReference type="EMBL" id="ALWX01000103">
    <property type="protein sequence ID" value="EKA59829.1"/>
    <property type="molecule type" value="Genomic_DNA"/>
</dbReference>
<reference evidence="2 3" key="1">
    <citation type="journal article" date="2012" name="J. Bacteriol.">
        <title>Genome Sequence of Janibacter hoylei MTCC8307, Isolated from the Stratospheric Air.</title>
        <authorList>
            <person name="Pawar S.P."/>
            <person name="Dhotre D.P."/>
            <person name="Shetty S.A."/>
            <person name="Chowdhury S.P."/>
            <person name="Chaudhari B.L."/>
            <person name="Shouche Y.S."/>
        </authorList>
    </citation>
    <scope>NUCLEOTIDE SEQUENCE [LARGE SCALE GENOMIC DNA]</scope>
    <source>
        <strain evidence="2 3">PVAS-1</strain>
    </source>
</reference>
<proteinExistence type="predicted"/>
<name>K1DTY4_9MICO</name>
<protein>
    <submittedName>
        <fullName evidence="2">Uncharacterized protein</fullName>
    </submittedName>
</protein>
<evidence type="ECO:0000313" key="3">
    <source>
        <dbReference type="Proteomes" id="UP000004474"/>
    </source>
</evidence>
<organism evidence="2 3">
    <name type="scientific">Janibacter hoylei PVAS-1</name>
    <dbReference type="NCBI Taxonomy" id="1210046"/>
    <lineage>
        <taxon>Bacteria</taxon>
        <taxon>Bacillati</taxon>
        <taxon>Actinomycetota</taxon>
        <taxon>Actinomycetes</taxon>
        <taxon>Micrococcales</taxon>
        <taxon>Intrasporangiaceae</taxon>
        <taxon>Janibacter</taxon>
    </lineage>
</organism>